<dbReference type="InterPro" id="IPR002156">
    <property type="entry name" value="RNaseH_domain"/>
</dbReference>
<dbReference type="PANTHER" id="PTHR33116:SF86">
    <property type="entry name" value="REVERSE TRANSCRIPTASE DOMAIN-CONTAINING PROTEIN"/>
    <property type="match status" value="1"/>
</dbReference>
<evidence type="ECO:0000259" key="1">
    <source>
        <dbReference type="PROSITE" id="PS50878"/>
    </source>
</evidence>
<sequence length="1003" mass="113260">MEIISFFDSFFAFTCARNGKEAEYMATDENGDGVVVTDENVIRRAFVDHYKGIYGSNENCGNPFIEPGIIQDLPVLQQEEAEYMAQQPTDQGIIQTVFSIHPDRASGPDGINGRAVQLYWAEFGPSVMFEVKNFFQTAHLDANVATSNMVLVPKVESAKHVTDFRPISVCNFLYKVISKILANRMKRFIPALVSTNQTAFTPGRDISENMVVFREVMHSIKKRSFQPPSFCFKCDLSKAFDRMKWGFIFKVLAVFGFPGEFIQWIKACVTMARFSILINGKADGFITPKRGLRQGCALSPYLFILCMDIFTRMLVYHEQRGFIRGLKLSPAAPTLTSIMFADDLVIFSEASTQQALRVQEIINRFCLLSGQMVGCDKSRIWFSRNTPDSERQCIEAILNAQPGDDMHIYLGLPITASKPAHYSPLINKVQSKLQAWSAKTLSQAAKVVLIKSVVEPMVLFTAVGGPLPASVSSKLNSMIRSFFWENGGKQKMHLVAWEKIVKPKDQGGLGLRDVTVISRAMMLKLLWKLASKEHTNKPWISLLTAKYMSRRNLWLSPAPSDCTKLWRGILQVRDVLKPLIKWQVGKGDKCRVLAEPWHDYWQAFPLTNNAQLALHELLDDTGINWSHDKLASIFGTGVALHVITQYPQPPMAFNGREDRLIYTGASDGQLSFSHACLLVQGQHRPISSQLAQLFKVIWHCPSIMPQVRMFLWKMLMDAVPIRGAYAHRLGFQPPECSVCQQDEEVTGHALFTCPFSKACWYGSQFNLRTELLPTNIITLLFSICQSLQGAQFTAFANHVWALWKQRCAHVIEGKNLGIHSVHHLANHYNSFSKMVSAMHIPGPLKHIWKCHEDQLEETEVCFVDGSYKEPNEGGWAYIIWRRGILVQYGYRAGHASSPLATELLALRLAIQEAVRANLGKCTFYTDCYQLQQVIEGKIPVHTMPWEIFHDVSDLLLSLRGNQGFTCMHCPRDKNEEAHCLANYARAHLVNYTGFTFPLCATLV</sequence>
<dbReference type="CDD" id="cd01650">
    <property type="entry name" value="RT_nLTR_like"/>
    <property type="match status" value="1"/>
</dbReference>
<dbReference type="Pfam" id="PF00078">
    <property type="entry name" value="RVT_1"/>
    <property type="match status" value="1"/>
</dbReference>
<organism evidence="2 3">
    <name type="scientific">Rhynchospora pubera</name>
    <dbReference type="NCBI Taxonomy" id="906938"/>
    <lineage>
        <taxon>Eukaryota</taxon>
        <taxon>Viridiplantae</taxon>
        <taxon>Streptophyta</taxon>
        <taxon>Embryophyta</taxon>
        <taxon>Tracheophyta</taxon>
        <taxon>Spermatophyta</taxon>
        <taxon>Magnoliopsida</taxon>
        <taxon>Liliopsida</taxon>
        <taxon>Poales</taxon>
        <taxon>Cyperaceae</taxon>
        <taxon>Cyperoideae</taxon>
        <taxon>Rhynchosporeae</taxon>
        <taxon>Rhynchospora</taxon>
    </lineage>
</organism>
<dbReference type="InterPro" id="IPR043502">
    <property type="entry name" value="DNA/RNA_pol_sf"/>
</dbReference>
<dbReference type="AlphaFoldDB" id="A0AAV8D5F5"/>
<dbReference type="Gene3D" id="3.30.420.10">
    <property type="entry name" value="Ribonuclease H-like superfamily/Ribonuclease H"/>
    <property type="match status" value="1"/>
</dbReference>
<dbReference type="Proteomes" id="UP001140206">
    <property type="component" value="Chromosome 4"/>
</dbReference>
<dbReference type="GO" id="GO:0003676">
    <property type="term" value="F:nucleic acid binding"/>
    <property type="evidence" value="ECO:0007669"/>
    <property type="project" value="InterPro"/>
</dbReference>
<dbReference type="CDD" id="cd06222">
    <property type="entry name" value="RNase_H_like"/>
    <property type="match status" value="1"/>
</dbReference>
<dbReference type="InterPro" id="IPR026960">
    <property type="entry name" value="RVT-Znf"/>
</dbReference>
<dbReference type="Pfam" id="PF13966">
    <property type="entry name" value="zf-RVT"/>
    <property type="match status" value="1"/>
</dbReference>
<keyword evidence="2" id="KW-0808">Transferase</keyword>
<dbReference type="GO" id="GO:0004523">
    <property type="term" value="F:RNA-DNA hybrid ribonuclease activity"/>
    <property type="evidence" value="ECO:0007669"/>
    <property type="project" value="InterPro"/>
</dbReference>
<dbReference type="Pfam" id="PF13456">
    <property type="entry name" value="RVT_3"/>
    <property type="match status" value="1"/>
</dbReference>
<reference evidence="2" key="1">
    <citation type="submission" date="2022-08" db="EMBL/GenBank/DDBJ databases">
        <authorList>
            <person name="Marques A."/>
        </authorList>
    </citation>
    <scope>NUCLEOTIDE SEQUENCE</scope>
    <source>
        <strain evidence="2">RhyPub2mFocal</strain>
        <tissue evidence="2">Leaves</tissue>
    </source>
</reference>
<keyword evidence="3" id="KW-1185">Reference proteome</keyword>
<dbReference type="InterPro" id="IPR000477">
    <property type="entry name" value="RT_dom"/>
</dbReference>
<dbReference type="EMBL" id="JAMFTS010000004">
    <property type="protein sequence ID" value="KAJ4761696.1"/>
    <property type="molecule type" value="Genomic_DNA"/>
</dbReference>
<name>A0AAV8D5F5_9POAL</name>
<keyword evidence="2" id="KW-0548">Nucleotidyltransferase</keyword>
<gene>
    <name evidence="2" type="ORF">LUZ62_072071</name>
</gene>
<dbReference type="SUPFAM" id="SSF53098">
    <property type="entry name" value="Ribonuclease H-like"/>
    <property type="match status" value="1"/>
</dbReference>
<dbReference type="InterPro" id="IPR036397">
    <property type="entry name" value="RNaseH_sf"/>
</dbReference>
<comment type="caution">
    <text evidence="2">The sequence shown here is derived from an EMBL/GenBank/DDBJ whole genome shotgun (WGS) entry which is preliminary data.</text>
</comment>
<protein>
    <submittedName>
        <fullName evidence="2">RNA-directed DNA polymerase (Reverse transcriptase)-related family protein</fullName>
    </submittedName>
</protein>
<dbReference type="PANTHER" id="PTHR33116">
    <property type="entry name" value="REVERSE TRANSCRIPTASE ZINC-BINDING DOMAIN-CONTAINING PROTEIN-RELATED-RELATED"/>
    <property type="match status" value="1"/>
</dbReference>
<dbReference type="GO" id="GO:0003964">
    <property type="term" value="F:RNA-directed DNA polymerase activity"/>
    <property type="evidence" value="ECO:0007669"/>
    <property type="project" value="UniProtKB-KW"/>
</dbReference>
<evidence type="ECO:0000313" key="2">
    <source>
        <dbReference type="EMBL" id="KAJ4761696.1"/>
    </source>
</evidence>
<dbReference type="InterPro" id="IPR044730">
    <property type="entry name" value="RNase_H-like_dom_plant"/>
</dbReference>
<dbReference type="SUPFAM" id="SSF56672">
    <property type="entry name" value="DNA/RNA polymerases"/>
    <property type="match status" value="1"/>
</dbReference>
<accession>A0AAV8D5F5</accession>
<dbReference type="InterPro" id="IPR012337">
    <property type="entry name" value="RNaseH-like_sf"/>
</dbReference>
<keyword evidence="2" id="KW-0695">RNA-directed DNA polymerase</keyword>
<proteinExistence type="predicted"/>
<feature type="domain" description="Reverse transcriptase" evidence="1">
    <location>
        <begin position="133"/>
        <end position="414"/>
    </location>
</feature>
<dbReference type="PROSITE" id="PS50878">
    <property type="entry name" value="RT_POL"/>
    <property type="match status" value="1"/>
</dbReference>
<evidence type="ECO:0000313" key="3">
    <source>
        <dbReference type="Proteomes" id="UP001140206"/>
    </source>
</evidence>